<reference evidence="1 2" key="2">
    <citation type="submission" date="2020-04" db="EMBL/GenBank/DDBJ databases">
        <authorList>
            <person name="Fomenkov A."/>
            <person name="Anton B.P."/>
            <person name="Roberts R.J."/>
        </authorList>
    </citation>
    <scope>NUCLEOTIDE SEQUENCE [LARGE SCALE GENOMIC DNA]</scope>
    <source>
        <strain evidence="1 2">CCAP 1403/13f</strain>
    </source>
</reference>
<protein>
    <submittedName>
        <fullName evidence="1">Uncharacterized protein</fullName>
    </submittedName>
</protein>
<reference evidence="1 2" key="1">
    <citation type="submission" date="2020-04" db="EMBL/GenBank/DDBJ databases">
        <title>Genome-Wide Identification of 5-Methylcytosine Sites in Bacterial Genomes By High-Throughput Sequencing of MspJI Restriction Fragments.</title>
        <authorList>
            <person name="Wu V."/>
        </authorList>
    </citation>
    <scope>NUCLEOTIDE SEQUENCE [LARGE SCALE GENOMIC DNA]</scope>
    <source>
        <strain evidence="1 2">CCAP 1403/13f</strain>
    </source>
</reference>
<dbReference type="EMBL" id="CP051206">
    <property type="protein sequence ID" value="QJB44779.1"/>
    <property type="molecule type" value="Genomic_DNA"/>
</dbReference>
<dbReference type="KEGG" id="dfs:HGD76_11980"/>
<dbReference type="AlphaFoldDB" id="A0A6H2C1F4"/>
<name>A0A6H2C1F4_DOLFA</name>
<accession>A0A6H2C1F4</accession>
<gene>
    <name evidence="1" type="ORF">HGD76_11980</name>
</gene>
<evidence type="ECO:0000313" key="1">
    <source>
        <dbReference type="EMBL" id="QJB44779.1"/>
    </source>
</evidence>
<organism evidence="1 2">
    <name type="scientific">Dolichospermum flos-aquae CCAP 1403/13F</name>
    <dbReference type="NCBI Taxonomy" id="315271"/>
    <lineage>
        <taxon>Bacteria</taxon>
        <taxon>Bacillati</taxon>
        <taxon>Cyanobacteriota</taxon>
        <taxon>Cyanophyceae</taxon>
        <taxon>Nostocales</taxon>
        <taxon>Aphanizomenonaceae</taxon>
        <taxon>Dolichospermum</taxon>
    </lineage>
</organism>
<dbReference type="Proteomes" id="UP000502433">
    <property type="component" value="Chromosome"/>
</dbReference>
<proteinExistence type="predicted"/>
<sequence>MITVDRFWQHEEGEFNSPDWRKEEWLIHCALIPVEQIDAAAIEIASPDYLTFETGWSSGDEFSFGDYSEYGNIELYSLVSAIKHPVSQELIVDLSREFIVYHSLEKRNQTQYFHPLDNIVVAEINIDSHSIYDPTPKVNVHRDYLRDFLAVMKMGLLISVVADRFANASTEEALELEVVEDSQIDQFTRLSTSIHTPEFTHHECFRGRSILRQNFIIAPYDKPKFERSPWYYFGKQVAEGSAMPSFIVNDEGRRQTLPQNTYLENYIQNGIGSFGYLWFRSEVLQKYLQVPGYSVSFHMRNWGVASVPGNRGTIDVGINSQGLINAFAPDIADLPFLEQSYWASYSSLPSGEICEEMFETRMQQNPPHSPGVVELIRDARTRLSSVFKDKFSVDLFKDMEPSQQELCRLSIGPILGQYTEVTELSKILYEWSIETMQITPLRKAVSALGGTVDEKLRQIKLLKVSLIAKGLDENKARSITAPLAGLYDLRIGAAHIGSFELEPIFQLMSASSTPKSPRAAWHLCVDSITLCLNTISATLET</sequence>
<dbReference type="RefSeq" id="WP_168695908.1">
    <property type="nucleotide sequence ID" value="NZ_CP051206.1"/>
</dbReference>
<evidence type="ECO:0000313" key="2">
    <source>
        <dbReference type="Proteomes" id="UP000502433"/>
    </source>
</evidence>